<feature type="compositionally biased region" description="Polar residues" evidence="1">
    <location>
        <begin position="8"/>
        <end position="22"/>
    </location>
</feature>
<gene>
    <name evidence="2" type="ORF">CNECB9_3900008</name>
</gene>
<evidence type="ECO:0000313" key="2">
    <source>
        <dbReference type="EMBL" id="SCU79375.1"/>
    </source>
</evidence>
<organism evidence="2">
    <name type="scientific">Cupriavidus necator</name>
    <name type="common">Alcaligenes eutrophus</name>
    <name type="synonym">Ralstonia eutropha</name>
    <dbReference type="NCBI Taxonomy" id="106590"/>
    <lineage>
        <taxon>Bacteria</taxon>
        <taxon>Pseudomonadati</taxon>
        <taxon>Pseudomonadota</taxon>
        <taxon>Betaproteobacteria</taxon>
        <taxon>Burkholderiales</taxon>
        <taxon>Burkholderiaceae</taxon>
        <taxon>Cupriavidus</taxon>
    </lineage>
</organism>
<dbReference type="AlphaFoldDB" id="A0A1K0IK44"/>
<sequence>MRFRVNAPPTQTGDPVTVRSGETTPLSGIWRASLPPGHPQADWVASKSGILRQKGMPMIRFGLSPSDEALVVWTWMGEAST</sequence>
<name>A0A1K0IK44_CUPNE</name>
<reference evidence="2" key="1">
    <citation type="submission" date="2016-09" db="EMBL/GenBank/DDBJ databases">
        <authorList>
            <person name="Capua I."/>
            <person name="De Benedictis P."/>
            <person name="Joannis T."/>
            <person name="Lombin L.H."/>
            <person name="Cattoli G."/>
        </authorList>
    </citation>
    <scope>NUCLEOTIDE SEQUENCE</scope>
    <source>
        <strain evidence="2">B9</strain>
    </source>
</reference>
<dbReference type="EMBL" id="FMSH01000324">
    <property type="protein sequence ID" value="SCU79375.1"/>
    <property type="molecule type" value="Genomic_DNA"/>
</dbReference>
<evidence type="ECO:0000256" key="1">
    <source>
        <dbReference type="SAM" id="MobiDB-lite"/>
    </source>
</evidence>
<accession>A0A1K0IK44</accession>
<proteinExistence type="predicted"/>
<protein>
    <submittedName>
        <fullName evidence="2">Uncharacterized protein</fullName>
    </submittedName>
</protein>
<feature type="region of interest" description="Disordered" evidence="1">
    <location>
        <begin position="1"/>
        <end position="22"/>
    </location>
</feature>